<evidence type="ECO:0000313" key="3">
    <source>
        <dbReference type="Proteomes" id="UP000191518"/>
    </source>
</evidence>
<protein>
    <submittedName>
        <fullName evidence="2">Uncharacterized protein</fullName>
    </submittedName>
</protein>
<dbReference type="EMBL" id="MDYP01000001">
    <property type="protein sequence ID" value="OQE12129.1"/>
    <property type="molecule type" value="Genomic_DNA"/>
</dbReference>
<evidence type="ECO:0000313" key="2">
    <source>
        <dbReference type="EMBL" id="OQE12129.1"/>
    </source>
</evidence>
<organism evidence="2 3">
    <name type="scientific">Penicillium vulpinum</name>
    <dbReference type="NCBI Taxonomy" id="29845"/>
    <lineage>
        <taxon>Eukaryota</taxon>
        <taxon>Fungi</taxon>
        <taxon>Dikarya</taxon>
        <taxon>Ascomycota</taxon>
        <taxon>Pezizomycotina</taxon>
        <taxon>Eurotiomycetes</taxon>
        <taxon>Eurotiomycetidae</taxon>
        <taxon>Eurotiales</taxon>
        <taxon>Aspergillaceae</taxon>
        <taxon>Penicillium</taxon>
    </lineage>
</organism>
<feature type="signal peptide" evidence="1">
    <location>
        <begin position="1"/>
        <end position="23"/>
    </location>
</feature>
<reference evidence="3" key="1">
    <citation type="journal article" date="2017" name="Nat. Microbiol.">
        <title>Global analysis of biosynthetic gene clusters reveals vast potential of secondary metabolite production in Penicillium species.</title>
        <authorList>
            <person name="Nielsen J.C."/>
            <person name="Grijseels S."/>
            <person name="Prigent S."/>
            <person name="Ji B."/>
            <person name="Dainat J."/>
            <person name="Nielsen K.F."/>
            <person name="Frisvad J.C."/>
            <person name="Workman M."/>
            <person name="Nielsen J."/>
        </authorList>
    </citation>
    <scope>NUCLEOTIDE SEQUENCE [LARGE SCALE GENOMIC DNA]</scope>
    <source>
        <strain evidence="3">IBT 29486</strain>
    </source>
</reference>
<sequence>MKLANASLALLLSQLSAAYLCDGTKFTVNWVVGSSGNPSEYMTQETGISEYAVETLGPWYMLKFKTKDAT</sequence>
<evidence type="ECO:0000256" key="1">
    <source>
        <dbReference type="SAM" id="SignalP"/>
    </source>
</evidence>
<gene>
    <name evidence="2" type="ORF">PENVUL_c001G07412</name>
</gene>
<feature type="chain" id="PRO_5012890068" evidence="1">
    <location>
        <begin position="24"/>
        <end position="70"/>
    </location>
</feature>
<proteinExistence type="predicted"/>
<comment type="caution">
    <text evidence="2">The sequence shown here is derived from an EMBL/GenBank/DDBJ whole genome shotgun (WGS) entry which is preliminary data.</text>
</comment>
<keyword evidence="1" id="KW-0732">Signal</keyword>
<dbReference type="Proteomes" id="UP000191518">
    <property type="component" value="Unassembled WGS sequence"/>
</dbReference>
<keyword evidence="3" id="KW-1185">Reference proteome</keyword>
<dbReference type="AlphaFoldDB" id="A0A1V6SED6"/>
<accession>A0A1V6SED6</accession>
<name>A0A1V6SED6_9EURO</name>